<dbReference type="EMBL" id="FMYK01000003">
    <property type="protein sequence ID" value="SDC05377.1"/>
    <property type="molecule type" value="Genomic_DNA"/>
</dbReference>
<dbReference type="AlphaFoldDB" id="A0A1G6IFN9"/>
<evidence type="ECO:0000259" key="2">
    <source>
        <dbReference type="Pfam" id="PF13827"/>
    </source>
</evidence>
<dbReference type="InterPro" id="IPR025240">
    <property type="entry name" value="DUF4189"/>
</dbReference>
<feature type="domain" description="DUF4189" evidence="2">
    <location>
        <begin position="55"/>
        <end position="148"/>
    </location>
</feature>
<accession>A0A1G6IFN9</accession>
<feature type="chain" id="PRO_5017473891" description="DUF4189 domain-containing protein" evidence="1">
    <location>
        <begin position="26"/>
        <end position="155"/>
    </location>
</feature>
<feature type="signal peptide" evidence="1">
    <location>
        <begin position="1"/>
        <end position="25"/>
    </location>
</feature>
<evidence type="ECO:0000256" key="1">
    <source>
        <dbReference type="SAM" id="SignalP"/>
    </source>
</evidence>
<keyword evidence="1" id="KW-0732">Signal</keyword>
<evidence type="ECO:0000313" key="3">
    <source>
        <dbReference type="EMBL" id="SDC05377.1"/>
    </source>
</evidence>
<dbReference type="RefSeq" id="WP_092617535.1">
    <property type="nucleotide sequence ID" value="NZ_FMYK01000003.1"/>
</dbReference>
<name>A0A1G6IFN9_9GAMM</name>
<reference evidence="4" key="1">
    <citation type="submission" date="2016-09" db="EMBL/GenBank/DDBJ databases">
        <authorList>
            <person name="Varghese N."/>
            <person name="Submissions S."/>
        </authorList>
    </citation>
    <scope>NUCLEOTIDE SEQUENCE [LARGE SCALE GENOMIC DNA]</scope>
    <source>
        <strain evidence="4">ANC 3699</strain>
    </source>
</reference>
<dbReference type="Proteomes" id="UP000242317">
    <property type="component" value="Unassembled WGS sequence"/>
</dbReference>
<protein>
    <recommendedName>
        <fullName evidence="2">DUF4189 domain-containing protein</fullName>
    </recommendedName>
</protein>
<dbReference type="Pfam" id="PF13827">
    <property type="entry name" value="DUF4189"/>
    <property type="match status" value="1"/>
</dbReference>
<sequence length="155" mass="16652">MKTNLLITTAGFIAILGFSANLAVAQYVPQGAKHQIATQGAQQPTAPQARWADRWGAFASDGKTYGIVADANSERKAKSNAIAECEKNGGNKCQHRFTYRSQCAAIAASERNKFFSGAPDAKEAEETAIKRCETANGKGACWLYYSGCSLPVRIQ</sequence>
<proteinExistence type="predicted"/>
<dbReference type="OrthoDB" id="6008701at2"/>
<gene>
    <name evidence="3" type="ORF">SAMN05421749_10329</name>
</gene>
<keyword evidence="4" id="KW-1185">Reference proteome</keyword>
<organism evidence="3 4">
    <name type="scientific">Acinetobacter marinus</name>
    <dbReference type="NCBI Taxonomy" id="281375"/>
    <lineage>
        <taxon>Bacteria</taxon>
        <taxon>Pseudomonadati</taxon>
        <taxon>Pseudomonadota</taxon>
        <taxon>Gammaproteobacteria</taxon>
        <taxon>Moraxellales</taxon>
        <taxon>Moraxellaceae</taxon>
        <taxon>Acinetobacter</taxon>
    </lineage>
</organism>
<evidence type="ECO:0000313" key="4">
    <source>
        <dbReference type="Proteomes" id="UP000242317"/>
    </source>
</evidence>